<comment type="similarity">
    <text evidence="1">Belongs to the small GTPase superfamily. Ras family.</text>
</comment>
<dbReference type="Pfam" id="PF00071">
    <property type="entry name" value="Ras"/>
    <property type="match status" value="1"/>
</dbReference>
<evidence type="ECO:0000256" key="2">
    <source>
        <dbReference type="ARBA" id="ARBA00011984"/>
    </source>
</evidence>
<dbReference type="AlphaFoldDB" id="A0AAD9VFF6"/>
<accession>A0AAD9VFF6</accession>
<dbReference type="InterPro" id="IPR051065">
    <property type="entry name" value="Ras-related_GTPase"/>
</dbReference>
<keyword evidence="6" id="KW-1185">Reference proteome</keyword>
<dbReference type="InterPro" id="IPR027417">
    <property type="entry name" value="P-loop_NTPase"/>
</dbReference>
<name>A0AAD9VFF6_ACRCE</name>
<reference evidence="5" key="1">
    <citation type="journal article" date="2023" name="G3 (Bethesda)">
        <title>Whole genome assembly and annotation of the endangered Caribbean coral Acropora cervicornis.</title>
        <authorList>
            <person name="Selwyn J.D."/>
            <person name="Vollmer S.V."/>
        </authorList>
    </citation>
    <scope>NUCLEOTIDE SEQUENCE</scope>
    <source>
        <strain evidence="5">K2</strain>
    </source>
</reference>
<evidence type="ECO:0000313" key="6">
    <source>
        <dbReference type="Proteomes" id="UP001249851"/>
    </source>
</evidence>
<sequence>MTRKNIMRRKRSTSYDQGHDSKITNVRAVVAGLDGVGKSAFILISRLIYFLALTVRFITRRFIGEYDQNLEMTYRHHVTLDGHFVALDLMDTAGKNTEKKLESFTVFGDLFFLLYSITDRFSFLEARRLGRYIRDFKNKESTLILVGTKTDLKHRRKISDNEGVQLAKELGSVFCQISIADGYIETNSLFFDSLRLHLNNKNIQMNNMKASLHDNVEKDKSGPLSRMREGFRGMYTRRKSIA</sequence>
<organism evidence="5 6">
    <name type="scientific">Acropora cervicornis</name>
    <name type="common">Staghorn coral</name>
    <dbReference type="NCBI Taxonomy" id="6130"/>
    <lineage>
        <taxon>Eukaryota</taxon>
        <taxon>Metazoa</taxon>
        <taxon>Cnidaria</taxon>
        <taxon>Anthozoa</taxon>
        <taxon>Hexacorallia</taxon>
        <taxon>Scleractinia</taxon>
        <taxon>Astrocoeniina</taxon>
        <taxon>Acroporidae</taxon>
        <taxon>Acropora</taxon>
    </lineage>
</organism>
<dbReference type="Gene3D" id="3.40.50.300">
    <property type="entry name" value="P-loop containing nucleotide triphosphate hydrolases"/>
    <property type="match status" value="1"/>
</dbReference>
<gene>
    <name evidence="5" type="ORF">P5673_002713</name>
</gene>
<dbReference type="SMART" id="SM00175">
    <property type="entry name" value="RAB"/>
    <property type="match status" value="1"/>
</dbReference>
<dbReference type="Proteomes" id="UP001249851">
    <property type="component" value="Unassembled WGS sequence"/>
</dbReference>
<comment type="caution">
    <text evidence="5">The sequence shown here is derived from an EMBL/GenBank/DDBJ whole genome shotgun (WGS) entry which is preliminary data.</text>
</comment>
<dbReference type="EMBL" id="JARQWQ010000004">
    <property type="protein sequence ID" value="KAK2572464.1"/>
    <property type="molecule type" value="Genomic_DNA"/>
</dbReference>
<proteinExistence type="inferred from homology"/>
<dbReference type="PROSITE" id="PS51421">
    <property type="entry name" value="RAS"/>
    <property type="match status" value="1"/>
</dbReference>
<evidence type="ECO:0000256" key="4">
    <source>
        <dbReference type="ARBA" id="ARBA00048098"/>
    </source>
</evidence>
<evidence type="ECO:0000256" key="1">
    <source>
        <dbReference type="ARBA" id="ARBA00008344"/>
    </source>
</evidence>
<evidence type="ECO:0000313" key="5">
    <source>
        <dbReference type="EMBL" id="KAK2572464.1"/>
    </source>
</evidence>
<dbReference type="PANTHER" id="PTHR45704">
    <property type="entry name" value="RAS-LIKE FAMILY MEMBER 11"/>
    <property type="match status" value="1"/>
</dbReference>
<dbReference type="EC" id="3.6.5.2" evidence="2"/>
<dbReference type="SMART" id="SM00173">
    <property type="entry name" value="RAS"/>
    <property type="match status" value="1"/>
</dbReference>
<dbReference type="GO" id="GO:0005525">
    <property type="term" value="F:GTP binding"/>
    <property type="evidence" value="ECO:0007669"/>
    <property type="project" value="InterPro"/>
</dbReference>
<comment type="catalytic activity">
    <reaction evidence="4">
        <text>GTP + H2O = GDP + phosphate + H(+)</text>
        <dbReference type="Rhea" id="RHEA:19669"/>
        <dbReference type="ChEBI" id="CHEBI:15377"/>
        <dbReference type="ChEBI" id="CHEBI:15378"/>
        <dbReference type="ChEBI" id="CHEBI:37565"/>
        <dbReference type="ChEBI" id="CHEBI:43474"/>
        <dbReference type="ChEBI" id="CHEBI:58189"/>
        <dbReference type="EC" id="3.6.5.2"/>
    </reaction>
</comment>
<keyword evidence="3" id="KW-0378">Hydrolase</keyword>
<evidence type="ECO:0000256" key="3">
    <source>
        <dbReference type="ARBA" id="ARBA00022801"/>
    </source>
</evidence>
<dbReference type="PRINTS" id="PR00449">
    <property type="entry name" value="RASTRNSFRMNG"/>
</dbReference>
<reference evidence="5" key="2">
    <citation type="journal article" date="2023" name="Science">
        <title>Genomic signatures of disease resistance in endangered staghorn corals.</title>
        <authorList>
            <person name="Vollmer S.V."/>
            <person name="Selwyn J.D."/>
            <person name="Despard B.A."/>
            <person name="Roesel C.L."/>
        </authorList>
    </citation>
    <scope>NUCLEOTIDE SEQUENCE</scope>
    <source>
        <strain evidence="5">K2</strain>
    </source>
</reference>
<dbReference type="SUPFAM" id="SSF52540">
    <property type="entry name" value="P-loop containing nucleoside triphosphate hydrolases"/>
    <property type="match status" value="1"/>
</dbReference>
<dbReference type="InterPro" id="IPR001806">
    <property type="entry name" value="Small_GTPase"/>
</dbReference>
<dbReference type="GO" id="GO:0003925">
    <property type="term" value="F:G protein activity"/>
    <property type="evidence" value="ECO:0007669"/>
    <property type="project" value="UniProtKB-EC"/>
</dbReference>
<protein>
    <recommendedName>
        <fullName evidence="2">small monomeric GTPase</fullName>
        <ecNumber evidence="2">3.6.5.2</ecNumber>
    </recommendedName>
</protein>